<evidence type="ECO:0008006" key="4">
    <source>
        <dbReference type="Google" id="ProtNLM"/>
    </source>
</evidence>
<feature type="transmembrane region" description="Helical" evidence="1">
    <location>
        <begin position="21"/>
        <end position="42"/>
    </location>
</feature>
<dbReference type="Gene3D" id="2.160.20.10">
    <property type="entry name" value="Single-stranded right-handed beta-helix, Pectin lyase-like"/>
    <property type="match status" value="1"/>
</dbReference>
<gene>
    <name evidence="2" type="ORF">GIY11_01945</name>
</gene>
<keyword evidence="1" id="KW-1133">Transmembrane helix</keyword>
<keyword evidence="1" id="KW-0812">Transmembrane</keyword>
<reference evidence="2 3" key="1">
    <citation type="submission" date="2019-11" db="EMBL/GenBank/DDBJ databases">
        <title>Characterisation of Fundicoccus ignavus gen. nov. sp. nov., a novel genus of the family Aerococcaceae isolated from bulk tank milk.</title>
        <authorList>
            <person name="Siebert A."/>
            <person name="Huptas C."/>
            <person name="Wenning M."/>
            <person name="Scherer S."/>
            <person name="Doll E.V."/>
        </authorList>
    </citation>
    <scope>NUCLEOTIDE SEQUENCE [LARGE SCALE GENOMIC DNA]</scope>
    <source>
        <strain evidence="2 3">DSM 109653</strain>
    </source>
</reference>
<protein>
    <recommendedName>
        <fullName evidence="4">Pectate lyase superfamily protein domain-containing protein</fullName>
    </recommendedName>
</protein>
<comment type="caution">
    <text evidence="2">The sequence shown here is derived from an EMBL/GenBank/DDBJ whole genome shotgun (WGS) entry which is preliminary data.</text>
</comment>
<dbReference type="EMBL" id="WJQR01000002">
    <property type="protein sequence ID" value="MRI80793.1"/>
    <property type="molecule type" value="Genomic_DNA"/>
</dbReference>
<name>A0A844BS60_9LACT</name>
<evidence type="ECO:0000313" key="2">
    <source>
        <dbReference type="EMBL" id="MRI80793.1"/>
    </source>
</evidence>
<evidence type="ECO:0000256" key="1">
    <source>
        <dbReference type="SAM" id="Phobius"/>
    </source>
</evidence>
<evidence type="ECO:0000313" key="3">
    <source>
        <dbReference type="Proteomes" id="UP000469870"/>
    </source>
</evidence>
<dbReference type="AlphaFoldDB" id="A0A844BS60"/>
<organism evidence="2 3">
    <name type="scientific">Fundicoccus ignavus</name>
    <dbReference type="NCBI Taxonomy" id="2664442"/>
    <lineage>
        <taxon>Bacteria</taxon>
        <taxon>Bacillati</taxon>
        <taxon>Bacillota</taxon>
        <taxon>Bacilli</taxon>
        <taxon>Lactobacillales</taxon>
        <taxon>Aerococcaceae</taxon>
        <taxon>Fundicoccus</taxon>
    </lineage>
</organism>
<dbReference type="RefSeq" id="WP_153861276.1">
    <property type="nucleotide sequence ID" value="NZ_WJQR01000002.1"/>
</dbReference>
<sequence length="547" mass="61700">MKNYLKERKFDRWVKGNVPCRHRIITILSLITLAIPLDFILYSEMQISAQNMNIILNNDEDTINQSTLATEIELNIKELDDIKEVDLVKDLGAKPNDGKDDSEAFQKALDLAVKEPIRLIIPEGEYLSKGDGNIEAVDIKGLQIRGHNAVIKPENPMINPPEYYFLKLFMAEENYGVEIEGITIDGSLNPQDLYFTLEEANDIYDLQLQRGIYIRGAKQISVSNTTFQHMYGGYALHLDDYDLVNIQNVRLEDVGGDDITDSFGMAFYLGGHNGDAIVNIDQVTANGKVSPRDPSYTAWIGVVVENGSIQSTNKKKWMIDQNTTVNVTNSSFMDYETTFHVESMAGNVYFNVDNVTTRAKNYFIAAGINGEMKSMTHRLNMEMTPWGRNEIIYGLYYSEKEKEKNLNGLNEFIMHNSRVRYHNLPDVKPIPVATSYGDSIKAYYYNVTFQEVPAKLITNASAIFIDSQINLYSENNETAESLAAGPFSEREYQEVMYVGSTSVNQAGQHLQATTHAEKINWFGPTGYVPEELAEPLEAPLNNLADDE</sequence>
<dbReference type="Proteomes" id="UP000469870">
    <property type="component" value="Unassembled WGS sequence"/>
</dbReference>
<dbReference type="InterPro" id="IPR012334">
    <property type="entry name" value="Pectin_lyas_fold"/>
</dbReference>
<dbReference type="InterPro" id="IPR011050">
    <property type="entry name" value="Pectin_lyase_fold/virulence"/>
</dbReference>
<proteinExistence type="predicted"/>
<keyword evidence="1" id="KW-0472">Membrane</keyword>
<dbReference type="SUPFAM" id="SSF51126">
    <property type="entry name" value="Pectin lyase-like"/>
    <property type="match status" value="1"/>
</dbReference>
<accession>A0A844BS60</accession>